<protein>
    <submittedName>
        <fullName evidence="2">Uncharacterized protein</fullName>
    </submittedName>
</protein>
<dbReference type="GeneID" id="61110680"/>
<dbReference type="EMBL" id="JXKC01000009">
    <property type="protein sequence ID" value="PCS17518.1"/>
    <property type="molecule type" value="Genomic_DNA"/>
</dbReference>
<gene>
    <name evidence="2" type="ORF">RU92_GL002551</name>
</gene>
<proteinExistence type="predicted"/>
<keyword evidence="1" id="KW-0812">Transmembrane</keyword>
<dbReference type="Proteomes" id="UP000218711">
    <property type="component" value="Unassembled WGS sequence"/>
</dbReference>
<sequence>MKNKQLQKDLLNILYFFIILIIGALVMIGLVLLLVTACEYDLSLNKFPSAKNW</sequence>
<comment type="caution">
    <text evidence="2">The sequence shown here is derived from an EMBL/GenBank/DDBJ whole genome shotgun (WGS) entry which is preliminary data.</text>
</comment>
<evidence type="ECO:0000313" key="3">
    <source>
        <dbReference type="Proteomes" id="UP000218711"/>
    </source>
</evidence>
<accession>A0A2A5SRQ7</accession>
<dbReference type="AlphaFoldDB" id="A0A2A5SRQ7"/>
<reference evidence="2 3" key="1">
    <citation type="submission" date="2014-12" db="EMBL/GenBank/DDBJ databases">
        <title>Draft genome sequences of 10 type strains of Lactococcus.</title>
        <authorList>
            <person name="Sun Z."/>
            <person name="Zhong Z."/>
            <person name="Liu W."/>
            <person name="Zhang W."/>
            <person name="Zhang H."/>
        </authorList>
    </citation>
    <scope>NUCLEOTIDE SEQUENCE [LARGE SCALE GENOMIC DNA]</scope>
    <source>
        <strain evidence="2 3">DSM 21502</strain>
    </source>
</reference>
<keyword evidence="1" id="KW-1133">Transmembrane helix</keyword>
<evidence type="ECO:0000313" key="2">
    <source>
        <dbReference type="EMBL" id="PCS17518.1"/>
    </source>
</evidence>
<dbReference type="RefSeq" id="WP_014735165.1">
    <property type="nucleotide sequence ID" value="NZ_JXKC01000009.1"/>
</dbReference>
<keyword evidence="1" id="KW-0472">Membrane</keyword>
<organism evidence="2 3">
    <name type="scientific">Lactococcus cremoris subsp. tructae</name>
    <dbReference type="NCBI Taxonomy" id="542833"/>
    <lineage>
        <taxon>Bacteria</taxon>
        <taxon>Bacillati</taxon>
        <taxon>Bacillota</taxon>
        <taxon>Bacilli</taxon>
        <taxon>Lactobacillales</taxon>
        <taxon>Streptococcaceae</taxon>
        <taxon>Lactococcus</taxon>
    </lineage>
</organism>
<evidence type="ECO:0000256" key="1">
    <source>
        <dbReference type="SAM" id="Phobius"/>
    </source>
</evidence>
<feature type="transmembrane region" description="Helical" evidence="1">
    <location>
        <begin position="12"/>
        <end position="35"/>
    </location>
</feature>
<name>A0A2A5SRQ7_LACLC</name>